<organism evidence="3 4">
    <name type="scientific">Kaistia hirudinis</name>
    <dbReference type="NCBI Taxonomy" id="1293440"/>
    <lineage>
        <taxon>Bacteria</taxon>
        <taxon>Pseudomonadati</taxon>
        <taxon>Pseudomonadota</taxon>
        <taxon>Alphaproteobacteria</taxon>
        <taxon>Hyphomicrobiales</taxon>
        <taxon>Kaistiaceae</taxon>
        <taxon>Kaistia</taxon>
    </lineage>
</organism>
<proteinExistence type="predicted"/>
<dbReference type="GO" id="GO:0071949">
    <property type="term" value="F:FAD binding"/>
    <property type="evidence" value="ECO:0007669"/>
    <property type="project" value="InterPro"/>
</dbReference>
<keyword evidence="4" id="KW-1185">Reference proteome</keyword>
<dbReference type="SUPFAM" id="SSF54373">
    <property type="entry name" value="FAD-linked reductases, C-terminal domain"/>
    <property type="match status" value="1"/>
</dbReference>
<evidence type="ECO:0000313" key="3">
    <source>
        <dbReference type="EMBL" id="MBB3930012.1"/>
    </source>
</evidence>
<dbReference type="InterPro" id="IPR054707">
    <property type="entry name" value="DhpH_subs-bd"/>
</dbReference>
<dbReference type="EMBL" id="JACIDS010000002">
    <property type="protein sequence ID" value="MBB3930012.1"/>
    <property type="molecule type" value="Genomic_DNA"/>
</dbReference>
<comment type="caution">
    <text evidence="3">The sequence shown here is derived from an EMBL/GenBank/DDBJ whole genome shotgun (WGS) entry which is preliminary data.</text>
</comment>
<dbReference type="InterPro" id="IPR036188">
    <property type="entry name" value="FAD/NAD-bd_sf"/>
</dbReference>
<dbReference type="AlphaFoldDB" id="A0A840AKA2"/>
<reference evidence="3 4" key="1">
    <citation type="submission" date="2020-08" db="EMBL/GenBank/DDBJ databases">
        <title>Genomic Encyclopedia of Type Strains, Phase IV (KMG-IV): sequencing the most valuable type-strain genomes for metagenomic binning, comparative biology and taxonomic classification.</title>
        <authorList>
            <person name="Goeker M."/>
        </authorList>
    </citation>
    <scope>NUCLEOTIDE SEQUENCE [LARGE SCALE GENOMIC DNA]</scope>
    <source>
        <strain evidence="3 4">DSM 25966</strain>
    </source>
</reference>
<dbReference type="Pfam" id="PF22607">
    <property type="entry name" value="FAD_binding-like"/>
    <property type="match status" value="1"/>
</dbReference>
<feature type="domain" description="2,6-dihydroxypyridine 3-monooxygenase substrate binding" evidence="2">
    <location>
        <begin position="218"/>
        <end position="345"/>
    </location>
</feature>
<dbReference type="Proteomes" id="UP000553963">
    <property type="component" value="Unassembled WGS sequence"/>
</dbReference>
<sequence length="424" mass="45776">MTAAARPAGCRPAHLARRRPTCLPDRTMHRPGLDRYSDGLLAAAARIDPEGKALGPRILVVGGSIGGLFAAVLLHRAGFDVTVTERSRHGLEGRGAGLVAQEEVFAILREVGFEHVARMGVVARERIYLDQAGGIIHRQQMPQAQLSWDLLFRSFRELLPAERYQTGQQAVAVEREGDGARVLYADGSAEQADIVIGADGIGSVVRTAVAGGSSRPAYVGYATWRGLVPESAVPRSAAHQLFDRFAFYEMPQSQILGYLVAGADGGIEKGRRRYNWVWYRHYSADALEAVLTDIDGERRPFSVAPGRVRPEMVAEMRGDAERLLPPSFAAAVLAEQQPFLHAIFDYAPPRMVAGRIALMGDAAFVARPHTAMGVAKAAGDAFALRDALRGASDLDAALEAYEAERAPVGRSIVAYGKRLGQSLD</sequence>
<dbReference type="Pfam" id="PF01494">
    <property type="entry name" value="FAD_binding_3"/>
    <property type="match status" value="1"/>
</dbReference>
<dbReference type="SUPFAM" id="SSF51905">
    <property type="entry name" value="FAD/NAD(P)-binding domain"/>
    <property type="match status" value="1"/>
</dbReference>
<evidence type="ECO:0000259" key="2">
    <source>
        <dbReference type="Pfam" id="PF22607"/>
    </source>
</evidence>
<dbReference type="InterPro" id="IPR053212">
    <property type="entry name" value="DHP_3-monooxygenase"/>
</dbReference>
<dbReference type="PRINTS" id="PR00420">
    <property type="entry name" value="RNGMNOXGNASE"/>
</dbReference>
<feature type="domain" description="FAD-binding" evidence="1">
    <location>
        <begin position="350"/>
        <end position="413"/>
    </location>
</feature>
<dbReference type="Gene3D" id="3.50.50.60">
    <property type="entry name" value="FAD/NAD(P)-binding domain"/>
    <property type="match status" value="2"/>
</dbReference>
<dbReference type="PANTHER" id="PTHR47469:SF2">
    <property type="entry name" value="OS06G0597600 PROTEIN"/>
    <property type="match status" value="1"/>
</dbReference>
<dbReference type="PANTHER" id="PTHR47469">
    <property type="entry name" value="MONOOXYGENASE-LIKE"/>
    <property type="match status" value="1"/>
</dbReference>
<gene>
    <name evidence="3" type="ORF">GGR25_001051</name>
</gene>
<protein>
    <submittedName>
        <fullName evidence="3">2-polyprenyl-6-methoxyphenol hydroxylase-like FAD-dependent oxidoreductase</fullName>
    </submittedName>
</protein>
<evidence type="ECO:0000259" key="1">
    <source>
        <dbReference type="Pfam" id="PF01494"/>
    </source>
</evidence>
<evidence type="ECO:0000313" key="4">
    <source>
        <dbReference type="Proteomes" id="UP000553963"/>
    </source>
</evidence>
<name>A0A840AKA2_9HYPH</name>
<dbReference type="NCBIfam" id="NF005566">
    <property type="entry name" value="PRK07236.1"/>
    <property type="match status" value="1"/>
</dbReference>
<dbReference type="InterPro" id="IPR002938">
    <property type="entry name" value="FAD-bd"/>
</dbReference>
<accession>A0A840AKA2</accession>